<dbReference type="PANTHER" id="PTHR34639">
    <property type="entry name" value="PROTEIN FLATTOP"/>
    <property type="match status" value="1"/>
</dbReference>
<dbReference type="InterPro" id="IPR038797">
    <property type="entry name" value="Fltp"/>
</dbReference>
<feature type="region of interest" description="Disordered" evidence="3">
    <location>
        <begin position="1"/>
        <end position="49"/>
    </location>
</feature>
<evidence type="ECO:0000256" key="1">
    <source>
        <dbReference type="ARBA" id="ARBA00009887"/>
    </source>
</evidence>
<evidence type="ECO:0000256" key="3">
    <source>
        <dbReference type="SAM" id="MobiDB-lite"/>
    </source>
</evidence>
<protein>
    <recommendedName>
        <fullName evidence="2">Cilia- and flagella-associated protein 126</fullName>
    </recommendedName>
</protein>
<feature type="region of interest" description="Disordered" evidence="3">
    <location>
        <begin position="94"/>
        <end position="158"/>
    </location>
</feature>
<feature type="non-terminal residue" evidence="4">
    <location>
        <position position="1"/>
    </location>
</feature>
<keyword evidence="5" id="KW-1185">Reference proteome</keyword>
<comment type="caution">
    <text evidence="4">The sequence shown here is derived from an EMBL/GenBank/DDBJ whole genome shotgun (WGS) entry which is preliminary data.</text>
</comment>
<gene>
    <name evidence="4" type="ORF">JYU34_013620</name>
</gene>
<evidence type="ECO:0000313" key="5">
    <source>
        <dbReference type="Proteomes" id="UP000823941"/>
    </source>
</evidence>
<dbReference type="PANTHER" id="PTHR34639:SF1">
    <property type="entry name" value="PROTEIN FLATTOP"/>
    <property type="match status" value="1"/>
</dbReference>
<proteinExistence type="inferred from homology"/>
<accession>A0ABQ7QB66</accession>
<feature type="compositionally biased region" description="Basic and acidic residues" evidence="3">
    <location>
        <begin position="30"/>
        <end position="40"/>
    </location>
</feature>
<evidence type="ECO:0000256" key="2">
    <source>
        <dbReference type="ARBA" id="ARBA00033306"/>
    </source>
</evidence>
<feature type="compositionally biased region" description="Low complexity" evidence="3">
    <location>
        <begin position="99"/>
        <end position="112"/>
    </location>
</feature>
<comment type="similarity">
    <text evidence="1">Belongs to the Flattop family.</text>
</comment>
<dbReference type="EMBL" id="JAHIBW010000018">
    <property type="protein sequence ID" value="KAG7302148.1"/>
    <property type="molecule type" value="Genomic_DNA"/>
</dbReference>
<feature type="compositionally biased region" description="Basic and acidic residues" evidence="3">
    <location>
        <begin position="115"/>
        <end position="133"/>
    </location>
</feature>
<sequence>YNKETTPKRLGNWEVPRWAPTRPRPVQYRPEPRPICDDQGHFLAGPPSNTSKCFGHYVGTWDLPRKITRKVAEELAKEPPPGRFRDWLSVPEEAYQTSRAGTAAAAAAATRVRGAKRDRGQAKEKRRREKSETNEAEDDESSQTFQRLACPVHSTFPD</sequence>
<dbReference type="Pfam" id="PF22611">
    <property type="entry name" value="CFAP126"/>
    <property type="match status" value="1"/>
</dbReference>
<organism evidence="4 5">
    <name type="scientific">Plutella xylostella</name>
    <name type="common">Diamondback moth</name>
    <name type="synonym">Plutella maculipennis</name>
    <dbReference type="NCBI Taxonomy" id="51655"/>
    <lineage>
        <taxon>Eukaryota</taxon>
        <taxon>Metazoa</taxon>
        <taxon>Ecdysozoa</taxon>
        <taxon>Arthropoda</taxon>
        <taxon>Hexapoda</taxon>
        <taxon>Insecta</taxon>
        <taxon>Pterygota</taxon>
        <taxon>Neoptera</taxon>
        <taxon>Endopterygota</taxon>
        <taxon>Lepidoptera</taxon>
        <taxon>Glossata</taxon>
        <taxon>Ditrysia</taxon>
        <taxon>Yponomeutoidea</taxon>
        <taxon>Plutellidae</taxon>
        <taxon>Plutella</taxon>
    </lineage>
</organism>
<reference evidence="4 5" key="1">
    <citation type="submission" date="2021-06" db="EMBL/GenBank/DDBJ databases">
        <title>A haploid diamondback moth (Plutella xylostella L.) genome assembly resolves 31 chromosomes and identifies a diamide resistance mutation.</title>
        <authorList>
            <person name="Ward C.M."/>
            <person name="Perry K.D."/>
            <person name="Baker G."/>
            <person name="Powis K."/>
            <person name="Heckel D.G."/>
            <person name="Baxter S.W."/>
        </authorList>
    </citation>
    <scope>NUCLEOTIDE SEQUENCE [LARGE SCALE GENOMIC DNA]</scope>
    <source>
        <strain evidence="4 5">LV</strain>
        <tissue evidence="4">Single pupa</tissue>
    </source>
</reference>
<dbReference type="CDD" id="cd23705">
    <property type="entry name" value="Flattop"/>
    <property type="match status" value="1"/>
</dbReference>
<dbReference type="Proteomes" id="UP000823941">
    <property type="component" value="Chromosome 18"/>
</dbReference>
<name>A0ABQ7QB66_PLUXY</name>
<evidence type="ECO:0000313" key="4">
    <source>
        <dbReference type="EMBL" id="KAG7302148.1"/>
    </source>
</evidence>